<dbReference type="SMART" id="SM00343">
    <property type="entry name" value="ZnF_C2HC"/>
    <property type="match status" value="2"/>
</dbReference>
<evidence type="ECO:0000256" key="4">
    <source>
        <dbReference type="SAM" id="MobiDB-lite"/>
    </source>
</evidence>
<dbReference type="InterPro" id="IPR001878">
    <property type="entry name" value="Znf_CCHC"/>
</dbReference>
<feature type="compositionally biased region" description="Basic and acidic residues" evidence="4">
    <location>
        <begin position="842"/>
        <end position="862"/>
    </location>
</feature>
<dbReference type="Pfam" id="PF00098">
    <property type="entry name" value="zf-CCHC"/>
    <property type="match status" value="1"/>
</dbReference>
<evidence type="ECO:0000256" key="3">
    <source>
        <dbReference type="PROSITE-ProRule" id="PRU00047"/>
    </source>
</evidence>
<organism evidence="7">
    <name type="scientific">Tanacetum cinerariifolium</name>
    <name type="common">Dalmatian daisy</name>
    <name type="synonym">Chrysanthemum cinerariifolium</name>
    <dbReference type="NCBI Taxonomy" id="118510"/>
    <lineage>
        <taxon>Eukaryota</taxon>
        <taxon>Viridiplantae</taxon>
        <taxon>Streptophyta</taxon>
        <taxon>Embryophyta</taxon>
        <taxon>Tracheophyta</taxon>
        <taxon>Spermatophyta</taxon>
        <taxon>Magnoliopsida</taxon>
        <taxon>eudicotyledons</taxon>
        <taxon>Gunneridae</taxon>
        <taxon>Pentapetalae</taxon>
        <taxon>asterids</taxon>
        <taxon>campanulids</taxon>
        <taxon>Asterales</taxon>
        <taxon>Asteraceae</taxon>
        <taxon>Asteroideae</taxon>
        <taxon>Anthemideae</taxon>
        <taxon>Anthemidinae</taxon>
        <taxon>Tanacetum</taxon>
    </lineage>
</organism>
<proteinExistence type="predicted"/>
<gene>
    <name evidence="7" type="ORF">Tci_101180</name>
</gene>
<dbReference type="InterPro" id="IPR036397">
    <property type="entry name" value="RNaseH_sf"/>
</dbReference>
<dbReference type="AlphaFoldDB" id="A0A699GQ48"/>
<feature type="region of interest" description="Disordered" evidence="4">
    <location>
        <begin position="425"/>
        <end position="446"/>
    </location>
</feature>
<accession>A0A699GQ48</accession>
<evidence type="ECO:0000259" key="5">
    <source>
        <dbReference type="PROSITE" id="PS50158"/>
    </source>
</evidence>
<feature type="domain" description="Integrase catalytic" evidence="6">
    <location>
        <begin position="575"/>
        <end position="750"/>
    </location>
</feature>
<dbReference type="Pfam" id="PF00665">
    <property type="entry name" value="rve"/>
    <property type="match status" value="1"/>
</dbReference>
<keyword evidence="3" id="KW-0862">Zinc</keyword>
<keyword evidence="2" id="KW-0378">Hydrolase</keyword>
<dbReference type="PANTHER" id="PTHR42648">
    <property type="entry name" value="TRANSPOSASE, PUTATIVE-RELATED"/>
    <property type="match status" value="1"/>
</dbReference>
<dbReference type="Gene3D" id="3.30.420.10">
    <property type="entry name" value="Ribonuclease H-like superfamily/Ribonuclease H"/>
    <property type="match status" value="1"/>
</dbReference>
<dbReference type="InterPro" id="IPR012337">
    <property type="entry name" value="RNaseH-like_sf"/>
</dbReference>
<dbReference type="SUPFAM" id="SSF53098">
    <property type="entry name" value="Ribonuclease H-like"/>
    <property type="match status" value="1"/>
</dbReference>
<name>A0A699GQ48_TANCI</name>
<evidence type="ECO:0000256" key="2">
    <source>
        <dbReference type="ARBA" id="ARBA00022801"/>
    </source>
</evidence>
<feature type="region of interest" description="Disordered" evidence="4">
    <location>
        <begin position="240"/>
        <end position="266"/>
    </location>
</feature>
<dbReference type="GO" id="GO:0015074">
    <property type="term" value="P:DNA integration"/>
    <property type="evidence" value="ECO:0007669"/>
    <property type="project" value="InterPro"/>
</dbReference>
<dbReference type="PANTHER" id="PTHR42648:SF32">
    <property type="entry name" value="RIBONUCLEASE H-LIKE DOMAIN, GAG-PRE-INTEGRASE DOMAIN PROTEIN-RELATED"/>
    <property type="match status" value="1"/>
</dbReference>
<keyword evidence="3" id="KW-0863">Zinc-finger</keyword>
<dbReference type="InterPro" id="IPR001584">
    <property type="entry name" value="Integrase_cat-core"/>
</dbReference>
<evidence type="ECO:0000313" key="7">
    <source>
        <dbReference type="EMBL" id="GEV29203.1"/>
    </source>
</evidence>
<dbReference type="InterPro" id="IPR039537">
    <property type="entry name" value="Retrotran_Ty1/copia-like"/>
</dbReference>
<dbReference type="GO" id="GO:0008270">
    <property type="term" value="F:zinc ion binding"/>
    <property type="evidence" value="ECO:0007669"/>
    <property type="project" value="UniProtKB-KW"/>
</dbReference>
<dbReference type="Pfam" id="PF07727">
    <property type="entry name" value="RVT_2"/>
    <property type="match status" value="1"/>
</dbReference>
<dbReference type="GO" id="GO:0016787">
    <property type="term" value="F:hydrolase activity"/>
    <property type="evidence" value="ECO:0007669"/>
    <property type="project" value="UniProtKB-KW"/>
</dbReference>
<reference evidence="7" key="1">
    <citation type="journal article" date="2019" name="Sci. Rep.">
        <title>Draft genome of Tanacetum cinerariifolium, the natural source of mosquito coil.</title>
        <authorList>
            <person name="Yamashiro T."/>
            <person name="Shiraishi A."/>
            <person name="Satake H."/>
            <person name="Nakayama K."/>
        </authorList>
    </citation>
    <scope>NUCLEOTIDE SEQUENCE</scope>
</reference>
<dbReference type="Gene3D" id="4.10.60.10">
    <property type="entry name" value="Zinc finger, CCHC-type"/>
    <property type="match status" value="1"/>
</dbReference>
<dbReference type="SUPFAM" id="SSF57756">
    <property type="entry name" value="Retrovirus zinc finger-like domains"/>
    <property type="match status" value="1"/>
</dbReference>
<dbReference type="PROSITE" id="PS50158">
    <property type="entry name" value="ZF_CCHC"/>
    <property type="match status" value="1"/>
</dbReference>
<dbReference type="PROSITE" id="PS50994">
    <property type="entry name" value="INTEGRASE"/>
    <property type="match status" value="1"/>
</dbReference>
<feature type="compositionally biased region" description="Basic and acidic residues" evidence="4">
    <location>
        <begin position="252"/>
        <end position="266"/>
    </location>
</feature>
<dbReference type="InterPro" id="IPR036875">
    <property type="entry name" value="Znf_CCHC_sf"/>
</dbReference>
<feature type="region of interest" description="Disordered" evidence="4">
    <location>
        <begin position="1"/>
        <end position="21"/>
    </location>
</feature>
<evidence type="ECO:0000259" key="6">
    <source>
        <dbReference type="PROSITE" id="PS50994"/>
    </source>
</evidence>
<feature type="region of interest" description="Disordered" evidence="4">
    <location>
        <begin position="839"/>
        <end position="862"/>
    </location>
</feature>
<feature type="domain" description="CCHC-type" evidence="5">
    <location>
        <begin position="220"/>
        <end position="234"/>
    </location>
</feature>
<protein>
    <submittedName>
        <fullName evidence="7">Retrovirus-related Pol polyprotein from transposon TNT 1-94</fullName>
    </submittedName>
</protein>
<dbReference type="InterPro" id="IPR013103">
    <property type="entry name" value="RVT_2"/>
</dbReference>
<comment type="caution">
    <text evidence="7">The sequence shown here is derived from an EMBL/GenBank/DDBJ whole genome shotgun (WGS) entry which is preliminary data.</text>
</comment>
<sequence>MAGENTNQSSSPPIAPPEAPQIVSSVKLPILKKVQMTKDEAGNEVDVPPVTAQQILARRRERKAKSTLFMAIPDEHLARFHGIKDAKTLWAAIKTRFDEGLDKGYDRFQRLLNLLEIHGVGVSTEDANQKFLRSLPSAWSNISLIMRNKLGIDNLDIDDIPQLDNKDLDQIDQDDLEKMNLNWQVAMLSMWVKRFYKKTGRKLEFNGKEPVAFDKTKVECFNCHRIGHFSRDCRTARNPRNKGRDVGNVGYRGRDNGKRPAREEDEKALVVQDGLSTYDWSYQLEEEATDFALMAFTSNPSSSSSSNSEFNEKEVLKVKEEEVTVTVFDNRSSDEENSLANDRFKKGEGFHAVPPGNYMPPKPDISFAGLDESIYKFKISETVTSLSKDIKDASKISTAFVEKPKELVSLLNPVKYVKHVKPVKPVKTAKQTKKSKNFSSSPKVDRKKLEWENDKKMGIDFGFTMKACFVCGSMSHLIKDYTFHEDRMARKSVLPNNAGKGTGHKESRPVWNNVRRINHQNKFSQTTVFIRSGRIPVSATKPKAAASTSAAKPVNTGHPHQALKNKGIVDSGCSRRMTRNKAYLSNYQQINDGGFVAFGSSREGKAAQSHLLVVTDDFSRFSWVFFFATKDETSKVLKPFITVIKNQINKKVKVIRCDNGTKFKNRDLDEFCGMKGIKREYSNARTSQQNKVAERKYRTLIKAARTMLADSLLPIVFWDKAVNTACYVLNRALVTKHHNKTPYELLNDRSPRLDFMRPFGCLVTILNTLDPLGKFKGKADEGFLVGYSVTISAGNQTDKNACPQDINGNACTQDTVDTRKEVFDQHYIVMPLWSSISSTYKSSDDKAGDDKPKDDIGSKTVAKPEFEQGYMDQRGAAKADSTNNFNTISNPVNAASTSGTFNACGPSSPHPDAFIPDDMLLHMEPKKVAQALDNECWVEAIQDELLQFSLQKVWRLVDLPYRKKAIGTKWVYKNKKDERGIVVRNKARIFLAFTSFTRFIVYQMDVKSAFLYGTIEEEVYVSQTPGFIDPQFPHKVYMVEKLSMVYTSSQSLMSSIGELTFFLGLQVKQSEEGIFISQDKFQVTPNLSHLHAVKRIFRYLKGQPKLGLWYPRDSLFNLEAYSDSDYAKEYVATANYCGQVLWI</sequence>
<dbReference type="GO" id="GO:0003676">
    <property type="term" value="F:nucleic acid binding"/>
    <property type="evidence" value="ECO:0007669"/>
    <property type="project" value="InterPro"/>
</dbReference>
<dbReference type="EMBL" id="BKCJ010019516">
    <property type="protein sequence ID" value="GEV29203.1"/>
    <property type="molecule type" value="Genomic_DNA"/>
</dbReference>
<evidence type="ECO:0000256" key="1">
    <source>
        <dbReference type="ARBA" id="ARBA00022723"/>
    </source>
</evidence>
<keyword evidence="1" id="KW-0479">Metal-binding</keyword>